<dbReference type="PANTHER" id="PTHR47675:SF1">
    <property type="entry name" value="MOLYBDOPTERIN BINDING DOMAIN PROTEIN (AFU_ORTHOLOGUE AFUA_5G11210)"/>
    <property type="match status" value="1"/>
</dbReference>
<dbReference type="EMBL" id="MDYQ01000036">
    <property type="protein sequence ID" value="PRP85984.1"/>
    <property type="molecule type" value="Genomic_DNA"/>
</dbReference>
<sequence length="156" mass="17305">MNKPKKQFLGCVAKHTPPEDKKVQDKTEQVSHDLFVRDNLWVPVVRLSGKLCVLPGVPSIFEQLLQGLTPYLPLPPSSSRQKRVIVFTKMLESNLAPFLTSLQEKVKSKKIKIGSYPEMGVGVNISLIGTDEEILLEAAEQVVKELEGKIVSKGDV</sequence>
<evidence type="ECO:0000313" key="3">
    <source>
        <dbReference type="Proteomes" id="UP000241769"/>
    </source>
</evidence>
<feature type="domain" description="FAD synthase middle" evidence="1">
    <location>
        <begin position="86"/>
        <end position="152"/>
    </location>
</feature>
<name>A0A2P6NPV3_9EUKA</name>
<accession>A0A2P6NPV3</accession>
<keyword evidence="3" id="KW-1185">Reference proteome</keyword>
<reference evidence="2 3" key="1">
    <citation type="journal article" date="2018" name="Genome Biol. Evol.">
        <title>Multiple Roots of Fruiting Body Formation in Amoebozoa.</title>
        <authorList>
            <person name="Hillmann F."/>
            <person name="Forbes G."/>
            <person name="Novohradska S."/>
            <person name="Ferling I."/>
            <person name="Riege K."/>
            <person name="Groth M."/>
            <person name="Westermann M."/>
            <person name="Marz M."/>
            <person name="Spaller T."/>
            <person name="Winckler T."/>
            <person name="Schaap P."/>
            <person name="Glockner G."/>
        </authorList>
    </citation>
    <scope>NUCLEOTIDE SEQUENCE [LARGE SCALE GENOMIC DNA]</scope>
    <source>
        <strain evidence="2 3">Jena</strain>
    </source>
</reference>
<dbReference type="InterPro" id="IPR056596">
    <property type="entry name" value="FLAD1_M"/>
</dbReference>
<dbReference type="STRING" id="1890364.A0A2P6NPV3"/>
<dbReference type="InParanoid" id="A0A2P6NPV3"/>
<dbReference type="GO" id="GO:0047884">
    <property type="term" value="F:FAD diphosphatase activity"/>
    <property type="evidence" value="ECO:0007669"/>
    <property type="project" value="TreeGrafter"/>
</dbReference>
<organism evidence="2 3">
    <name type="scientific">Planoprotostelium fungivorum</name>
    <dbReference type="NCBI Taxonomy" id="1890364"/>
    <lineage>
        <taxon>Eukaryota</taxon>
        <taxon>Amoebozoa</taxon>
        <taxon>Evosea</taxon>
        <taxon>Variosea</taxon>
        <taxon>Cavosteliida</taxon>
        <taxon>Cavosteliaceae</taxon>
        <taxon>Planoprotostelium</taxon>
    </lineage>
</organism>
<evidence type="ECO:0000313" key="2">
    <source>
        <dbReference type="EMBL" id="PRP85984.1"/>
    </source>
</evidence>
<dbReference type="AlphaFoldDB" id="A0A2P6NPV3"/>
<dbReference type="Pfam" id="PF24102">
    <property type="entry name" value="FLAD1_M"/>
    <property type="match status" value="1"/>
</dbReference>
<protein>
    <recommendedName>
        <fullName evidence="1">FAD synthase middle domain-containing protein</fullName>
    </recommendedName>
</protein>
<dbReference type="OrthoDB" id="448496at2759"/>
<proteinExistence type="predicted"/>
<dbReference type="Proteomes" id="UP000241769">
    <property type="component" value="Unassembled WGS sequence"/>
</dbReference>
<dbReference type="GO" id="GO:0042726">
    <property type="term" value="P:flavin-containing compound metabolic process"/>
    <property type="evidence" value="ECO:0007669"/>
    <property type="project" value="TreeGrafter"/>
</dbReference>
<dbReference type="PANTHER" id="PTHR47675">
    <property type="entry name" value="MOLYBDOPTERIN BINDING DOMAIN PROTEIN (AFU_ORTHOLOGUE AFUA_5G11210)"/>
    <property type="match status" value="1"/>
</dbReference>
<gene>
    <name evidence="2" type="ORF">PROFUN_05755</name>
</gene>
<comment type="caution">
    <text evidence="2">The sequence shown here is derived from an EMBL/GenBank/DDBJ whole genome shotgun (WGS) entry which is preliminary data.</text>
</comment>
<evidence type="ECO:0000259" key="1">
    <source>
        <dbReference type="Pfam" id="PF24102"/>
    </source>
</evidence>